<evidence type="ECO:0000256" key="9">
    <source>
        <dbReference type="SAM" id="MobiDB-lite"/>
    </source>
</evidence>
<dbReference type="InterPro" id="IPR033644">
    <property type="entry name" value="Ferrochelatase_C"/>
</dbReference>
<proteinExistence type="inferred from homology"/>
<feature type="region of interest" description="Disordered" evidence="9">
    <location>
        <begin position="1"/>
        <end position="20"/>
    </location>
</feature>
<keyword evidence="7" id="KW-0479">Metal-binding</keyword>
<comment type="catalytic activity">
    <reaction evidence="7 8">
        <text>heme b + 2 H(+) = protoporphyrin IX + Fe(2+)</text>
        <dbReference type="Rhea" id="RHEA:22584"/>
        <dbReference type="ChEBI" id="CHEBI:15378"/>
        <dbReference type="ChEBI" id="CHEBI:29033"/>
        <dbReference type="ChEBI" id="CHEBI:57306"/>
        <dbReference type="ChEBI" id="CHEBI:60344"/>
        <dbReference type="EC" id="4.98.1.1"/>
    </reaction>
</comment>
<dbReference type="SUPFAM" id="SSF53800">
    <property type="entry name" value="Chelatase"/>
    <property type="match status" value="1"/>
</dbReference>
<comment type="similarity">
    <text evidence="1 7 8">Belongs to the ferrochelatase family.</text>
</comment>
<comment type="catalytic activity">
    <reaction evidence="6">
        <text>Fe-coproporphyrin III + 2 H(+) = coproporphyrin III + Fe(2+)</text>
        <dbReference type="Rhea" id="RHEA:49572"/>
        <dbReference type="ChEBI" id="CHEBI:15378"/>
        <dbReference type="ChEBI" id="CHEBI:29033"/>
        <dbReference type="ChEBI" id="CHEBI:68438"/>
        <dbReference type="ChEBI" id="CHEBI:131725"/>
        <dbReference type="EC" id="4.99.1.9"/>
    </reaction>
    <physiologicalReaction direction="right-to-left" evidence="6">
        <dbReference type="Rhea" id="RHEA:49574"/>
    </physiologicalReaction>
</comment>
<dbReference type="InterPro" id="IPR033659">
    <property type="entry name" value="Ferrochelatase_N"/>
</dbReference>
<dbReference type="NCBIfam" id="TIGR00109">
    <property type="entry name" value="hemH"/>
    <property type="match status" value="1"/>
</dbReference>
<keyword evidence="4 7" id="KW-0456">Lyase</keyword>
<evidence type="ECO:0000313" key="11">
    <source>
        <dbReference type="Proteomes" id="UP001595799"/>
    </source>
</evidence>
<protein>
    <recommendedName>
        <fullName evidence="7 8">Ferrochelatase</fullName>
        <ecNumber evidence="7 8">4.98.1.1</ecNumber>
    </recommendedName>
    <alternativeName>
        <fullName evidence="7">Heme synthase</fullName>
    </alternativeName>
    <alternativeName>
        <fullName evidence="7">Protoheme ferro-lyase</fullName>
    </alternativeName>
</protein>
<comment type="function">
    <text evidence="7 8">Catalyzes the ferrous insertion into protoporphyrin IX.</text>
</comment>
<dbReference type="CDD" id="cd03411">
    <property type="entry name" value="Ferrochelatase_N"/>
    <property type="match status" value="1"/>
</dbReference>
<name>A0ABV8UMA0_9PROT</name>
<evidence type="ECO:0000256" key="1">
    <source>
        <dbReference type="ARBA" id="ARBA00007718"/>
    </source>
</evidence>
<dbReference type="Proteomes" id="UP001595799">
    <property type="component" value="Unassembled WGS sequence"/>
</dbReference>
<keyword evidence="11" id="KW-1185">Reference proteome</keyword>
<keyword evidence="3 7" id="KW-0350">Heme biosynthesis</keyword>
<sequence>MTETSNYQQHTAPDVLPADHPEVAQGKVGILLVNLGTPDGTDYRSMRRYLSQFLSDRRVIELPRLLWQPLLQAVILSRRPQRSGEAYEKIWNHEQNESPLRTITRRQAEEIAQCFTGNEETAPEVLVDWAMRYGTPSIEDRFMHLNESGCRRILVFPLYPQYSAATTASACDTVYRTMMRLRWQPSLRTAPPYHDEPAYIAALGASIREHLAQRSQWPERILVSFHGLPRENLDKGDPYHCHCQKTARLLSSYMSEHLGNDCPPLQIVFQSRFGPKEWLQPYADVTTADLARQGTKRLAIISPGFAADCVETLEELNIGLRETFLENGGEDFTYIPCLNDSQAHIDMLTGLLRRELAGWI</sequence>
<dbReference type="CDD" id="cd00419">
    <property type="entry name" value="Ferrochelatase_C"/>
    <property type="match status" value="1"/>
</dbReference>
<feature type="binding site" evidence="7">
    <location>
        <position position="311"/>
    </location>
    <ligand>
        <name>Fe(2+)</name>
        <dbReference type="ChEBI" id="CHEBI:29033"/>
    </ligand>
</feature>
<accession>A0ABV8UMA0</accession>
<dbReference type="PANTHER" id="PTHR11108:SF1">
    <property type="entry name" value="FERROCHELATASE, MITOCHONDRIAL"/>
    <property type="match status" value="1"/>
</dbReference>
<reference evidence="11" key="1">
    <citation type="journal article" date="2019" name="Int. J. Syst. Evol. Microbiol.">
        <title>The Global Catalogue of Microorganisms (GCM) 10K type strain sequencing project: providing services to taxonomists for standard genome sequencing and annotation.</title>
        <authorList>
            <consortium name="The Broad Institute Genomics Platform"/>
            <consortium name="The Broad Institute Genome Sequencing Center for Infectious Disease"/>
            <person name="Wu L."/>
            <person name="Ma J."/>
        </authorList>
    </citation>
    <scope>NUCLEOTIDE SEQUENCE [LARGE SCALE GENOMIC DNA]</scope>
    <source>
        <strain evidence="11">CECT 8472</strain>
    </source>
</reference>
<dbReference type="Pfam" id="PF00762">
    <property type="entry name" value="Ferrochelatase"/>
    <property type="match status" value="1"/>
</dbReference>
<evidence type="ECO:0000256" key="7">
    <source>
        <dbReference type="HAMAP-Rule" id="MF_00323"/>
    </source>
</evidence>
<evidence type="ECO:0000256" key="3">
    <source>
        <dbReference type="ARBA" id="ARBA00023133"/>
    </source>
</evidence>
<dbReference type="PANTHER" id="PTHR11108">
    <property type="entry name" value="FERROCHELATASE"/>
    <property type="match status" value="1"/>
</dbReference>
<dbReference type="EC" id="4.98.1.1" evidence="7 8"/>
<dbReference type="InterPro" id="IPR001015">
    <property type="entry name" value="Ferrochelatase"/>
</dbReference>
<dbReference type="PROSITE" id="PS00534">
    <property type="entry name" value="FERROCHELATASE"/>
    <property type="match status" value="1"/>
</dbReference>
<evidence type="ECO:0000256" key="2">
    <source>
        <dbReference type="ARBA" id="ARBA00023004"/>
    </source>
</evidence>
<dbReference type="EMBL" id="JBHSCW010000007">
    <property type="protein sequence ID" value="MFC4352340.1"/>
    <property type="molecule type" value="Genomic_DNA"/>
</dbReference>
<comment type="subcellular location">
    <subcellularLocation>
        <location evidence="7 8">Cytoplasm</location>
    </subcellularLocation>
</comment>
<feature type="compositionally biased region" description="Polar residues" evidence="9">
    <location>
        <begin position="1"/>
        <end position="11"/>
    </location>
</feature>
<feature type="binding site" evidence="7">
    <location>
        <position position="226"/>
    </location>
    <ligand>
        <name>Fe(2+)</name>
        <dbReference type="ChEBI" id="CHEBI:29033"/>
    </ligand>
</feature>
<organism evidence="10 11">
    <name type="scientific">Fodinicurvata halophila</name>
    <dbReference type="NCBI Taxonomy" id="1419723"/>
    <lineage>
        <taxon>Bacteria</taxon>
        <taxon>Pseudomonadati</taxon>
        <taxon>Pseudomonadota</taxon>
        <taxon>Alphaproteobacteria</taxon>
        <taxon>Rhodospirillales</taxon>
        <taxon>Rhodovibrionaceae</taxon>
        <taxon>Fodinicurvata</taxon>
    </lineage>
</organism>
<comment type="pathway">
    <text evidence="7 8">Porphyrin-containing compound metabolism; protoheme biosynthesis; protoheme from protoporphyrin-IX: step 1/1.</text>
</comment>
<evidence type="ECO:0000256" key="8">
    <source>
        <dbReference type="RuleBase" id="RU000607"/>
    </source>
</evidence>
<dbReference type="RefSeq" id="WP_382422691.1">
    <property type="nucleotide sequence ID" value="NZ_JBHSCW010000007.1"/>
</dbReference>
<keyword evidence="5 7" id="KW-0627">Porphyrin biosynthesis</keyword>
<evidence type="ECO:0000256" key="5">
    <source>
        <dbReference type="ARBA" id="ARBA00023244"/>
    </source>
</evidence>
<dbReference type="HAMAP" id="MF_00323">
    <property type="entry name" value="Ferrochelatase"/>
    <property type="match status" value="1"/>
</dbReference>
<evidence type="ECO:0000256" key="4">
    <source>
        <dbReference type="ARBA" id="ARBA00023239"/>
    </source>
</evidence>
<dbReference type="InterPro" id="IPR019772">
    <property type="entry name" value="Ferrochelatase_AS"/>
</dbReference>
<keyword evidence="7 8" id="KW-0963">Cytoplasm</keyword>
<comment type="caution">
    <text evidence="10">The sequence shown here is derived from an EMBL/GenBank/DDBJ whole genome shotgun (WGS) entry which is preliminary data.</text>
</comment>
<keyword evidence="2 7" id="KW-0408">Iron</keyword>
<dbReference type="Gene3D" id="3.40.50.1400">
    <property type="match status" value="2"/>
</dbReference>
<evidence type="ECO:0000313" key="10">
    <source>
        <dbReference type="EMBL" id="MFC4352340.1"/>
    </source>
</evidence>
<gene>
    <name evidence="7 10" type="primary">hemH</name>
    <name evidence="10" type="ORF">ACFOW6_12395</name>
</gene>
<evidence type="ECO:0000256" key="6">
    <source>
        <dbReference type="ARBA" id="ARBA00024536"/>
    </source>
</evidence>